<gene>
    <name evidence="2" type="ORF">AAFF_G00384380</name>
</gene>
<accession>A0AAD7WMI9</accession>
<sequence>MSCWALLSFCLFLLFDGGNLQHAATMAPTMTNTIADSKQDAGEPSVTNTTATTAVDFPKQDTDEPPVTNTTATTVADKKKQRAGNHGSHCSGHIKTLMGINFPRC</sequence>
<feature type="chain" id="PRO_5042271061" evidence="1">
    <location>
        <begin position="21"/>
        <end position="105"/>
    </location>
</feature>
<name>A0AAD7WMI9_9TELE</name>
<organism evidence="2 3">
    <name type="scientific">Aldrovandia affinis</name>
    <dbReference type="NCBI Taxonomy" id="143900"/>
    <lineage>
        <taxon>Eukaryota</taxon>
        <taxon>Metazoa</taxon>
        <taxon>Chordata</taxon>
        <taxon>Craniata</taxon>
        <taxon>Vertebrata</taxon>
        <taxon>Euteleostomi</taxon>
        <taxon>Actinopterygii</taxon>
        <taxon>Neopterygii</taxon>
        <taxon>Teleostei</taxon>
        <taxon>Notacanthiformes</taxon>
        <taxon>Halosauridae</taxon>
        <taxon>Aldrovandia</taxon>
    </lineage>
</organism>
<feature type="signal peptide" evidence="1">
    <location>
        <begin position="1"/>
        <end position="20"/>
    </location>
</feature>
<evidence type="ECO:0000256" key="1">
    <source>
        <dbReference type="SAM" id="SignalP"/>
    </source>
</evidence>
<evidence type="ECO:0000313" key="3">
    <source>
        <dbReference type="Proteomes" id="UP001221898"/>
    </source>
</evidence>
<protein>
    <submittedName>
        <fullName evidence="2">Uncharacterized protein</fullName>
    </submittedName>
</protein>
<keyword evidence="1" id="KW-0732">Signal</keyword>
<reference evidence="2" key="1">
    <citation type="journal article" date="2023" name="Science">
        <title>Genome structures resolve the early diversification of teleost fishes.</title>
        <authorList>
            <person name="Parey E."/>
            <person name="Louis A."/>
            <person name="Montfort J."/>
            <person name="Bouchez O."/>
            <person name="Roques C."/>
            <person name="Iampietro C."/>
            <person name="Lluch J."/>
            <person name="Castinel A."/>
            <person name="Donnadieu C."/>
            <person name="Desvignes T."/>
            <person name="Floi Bucao C."/>
            <person name="Jouanno E."/>
            <person name="Wen M."/>
            <person name="Mejri S."/>
            <person name="Dirks R."/>
            <person name="Jansen H."/>
            <person name="Henkel C."/>
            <person name="Chen W.J."/>
            <person name="Zahm M."/>
            <person name="Cabau C."/>
            <person name="Klopp C."/>
            <person name="Thompson A.W."/>
            <person name="Robinson-Rechavi M."/>
            <person name="Braasch I."/>
            <person name="Lecointre G."/>
            <person name="Bobe J."/>
            <person name="Postlethwait J.H."/>
            <person name="Berthelot C."/>
            <person name="Roest Crollius H."/>
            <person name="Guiguen Y."/>
        </authorList>
    </citation>
    <scope>NUCLEOTIDE SEQUENCE</scope>
    <source>
        <strain evidence="2">NC1722</strain>
    </source>
</reference>
<proteinExistence type="predicted"/>
<dbReference type="EMBL" id="JAINUG010000070">
    <property type="protein sequence ID" value="KAJ8401519.1"/>
    <property type="molecule type" value="Genomic_DNA"/>
</dbReference>
<comment type="caution">
    <text evidence="2">The sequence shown here is derived from an EMBL/GenBank/DDBJ whole genome shotgun (WGS) entry which is preliminary data.</text>
</comment>
<dbReference type="AlphaFoldDB" id="A0AAD7WMI9"/>
<dbReference type="Proteomes" id="UP001221898">
    <property type="component" value="Unassembled WGS sequence"/>
</dbReference>
<evidence type="ECO:0000313" key="2">
    <source>
        <dbReference type="EMBL" id="KAJ8401519.1"/>
    </source>
</evidence>
<keyword evidence="3" id="KW-1185">Reference proteome</keyword>